<sequence length="68" mass="8506">MQTQLNTFYDVLQLLKKYGFIIYFDNKDDMLEMIEQEIQTLYRHELITREEFLQSKLLINQRRMNRDE</sequence>
<dbReference type="InterPro" id="IPR009256">
    <property type="entry name" value="YqgQ-like"/>
</dbReference>
<name>A0A0K0ZUF9_STASC</name>
<gene>
    <name evidence="3" type="primary">yqgQ</name>
    <name evidence="2" type="ORF">C1O36_06740</name>
    <name evidence="3" type="ORF">NCTC12218_01314</name>
</gene>
<proteinExistence type="predicted"/>
<accession>A0A0K0ZUF9</accession>
<dbReference type="EMBL" id="LR962863">
    <property type="protein sequence ID" value="CAD7359657.1"/>
    <property type="molecule type" value="Genomic_DNA"/>
</dbReference>
<reference evidence="2 5" key="1">
    <citation type="submission" date="2018-01" db="EMBL/GenBank/DDBJ databases">
        <title>Complete genome sequence of Staphylococcus Scheliferi isolated from human.</title>
        <authorList>
            <person name="Abouelkhair M.A."/>
            <person name="Bemis D.A."/>
            <person name="Kania S.A."/>
        </authorList>
    </citation>
    <scope>NUCLEOTIDE SEQUENCE [LARGE SCALE GENOMIC DNA]</scope>
    <source>
        <strain evidence="2 5">ATCC 43808</strain>
    </source>
</reference>
<evidence type="ECO:0000313" key="3">
    <source>
        <dbReference type="EMBL" id="SUM88770.1"/>
    </source>
</evidence>
<dbReference type="AlphaFoldDB" id="A0A0K0ZUF9"/>
<organism evidence="3">
    <name type="scientific">Staphylococcus schleiferi</name>
    <dbReference type="NCBI Taxonomy" id="1295"/>
    <lineage>
        <taxon>Bacteria</taxon>
        <taxon>Bacillati</taxon>
        <taxon>Bacillota</taxon>
        <taxon>Bacilli</taxon>
        <taxon>Bacillales</taxon>
        <taxon>Staphylococcaceae</taxon>
        <taxon>Staphylococcus</taxon>
    </lineage>
</organism>
<dbReference type="Gene3D" id="1.10.287.760">
    <property type="entry name" value="YqgQ-like"/>
    <property type="match status" value="1"/>
</dbReference>
<reference evidence="3" key="2">
    <citation type="submission" date="2018-06" db="EMBL/GenBank/DDBJ databases">
        <authorList>
            <consortium name="Pathogen Informatics"/>
            <person name="Doyle S."/>
        </authorList>
    </citation>
    <scope>NUCLEOTIDE SEQUENCE [LARGE SCALE GENOMIC DNA]</scope>
    <source>
        <strain evidence="3">NCTC12218</strain>
    </source>
</reference>
<evidence type="ECO:0000313" key="4">
    <source>
        <dbReference type="Proteomes" id="UP000264146"/>
    </source>
</evidence>
<dbReference type="Proteomes" id="UP000572988">
    <property type="component" value="Unassembled WGS sequence"/>
</dbReference>
<dbReference type="Pfam" id="PF06014">
    <property type="entry name" value="YqgQ-like"/>
    <property type="match status" value="1"/>
</dbReference>
<dbReference type="InterPro" id="IPR023164">
    <property type="entry name" value="YqgQ-like_sf"/>
</dbReference>
<dbReference type="RefSeq" id="WP_016425177.1">
    <property type="nucleotide sequence ID" value="NZ_CABKRV010000001.1"/>
</dbReference>
<dbReference type="EMBL" id="POVK01000019">
    <property type="protein sequence ID" value="NHA34215.1"/>
    <property type="molecule type" value="Genomic_DNA"/>
</dbReference>
<dbReference type="OrthoDB" id="2361671at2"/>
<keyword evidence="5" id="KW-1185">Reference proteome</keyword>
<dbReference type="GeneID" id="93790010"/>
<reference evidence="1 4" key="3">
    <citation type="submission" date="2020-11" db="EMBL/GenBank/DDBJ databases">
        <authorList>
            <consortium name="Pathogen Informatics"/>
        </authorList>
    </citation>
    <scope>NUCLEOTIDE SEQUENCE [LARGE SCALE GENOMIC DNA]</scope>
    <source>
        <strain evidence="1 4">NCTC12218</strain>
    </source>
</reference>
<dbReference type="EMBL" id="UHEF01000001">
    <property type="protein sequence ID" value="SUM88770.1"/>
    <property type="molecule type" value="Genomic_DNA"/>
</dbReference>
<dbReference type="STRING" id="1295.RN70_06225"/>
<dbReference type="Proteomes" id="UP000264146">
    <property type="component" value="Chromosome"/>
</dbReference>
<evidence type="ECO:0000313" key="2">
    <source>
        <dbReference type="EMBL" id="NHA34215.1"/>
    </source>
</evidence>
<dbReference type="KEGG" id="ssch:LH95_06045"/>
<dbReference type="KEGG" id="sscz:RN70_06225"/>
<protein>
    <submittedName>
        <fullName evidence="2">DUF910 domain-containing protein</fullName>
    </submittedName>
    <submittedName>
        <fullName evidence="3">Uncharacterized protein conserved in bacteria</fullName>
    </submittedName>
</protein>
<evidence type="ECO:0000313" key="5">
    <source>
        <dbReference type="Proteomes" id="UP000572988"/>
    </source>
</evidence>
<dbReference type="SUPFAM" id="SSF158379">
    <property type="entry name" value="YqgQ-like"/>
    <property type="match status" value="1"/>
</dbReference>
<evidence type="ECO:0000313" key="1">
    <source>
        <dbReference type="EMBL" id="CAD7359657.1"/>
    </source>
</evidence>